<gene>
    <name evidence="4" type="ORF">APG10_00418</name>
    <name evidence="5" type="ORF">APG11_00528</name>
    <name evidence="6" type="ORF">APG12_00509</name>
</gene>
<evidence type="ECO:0000256" key="2">
    <source>
        <dbReference type="PROSITE-ProRule" id="PRU00169"/>
    </source>
</evidence>
<comment type="caution">
    <text evidence="6">The sequence shown here is derived from an EMBL/GenBank/DDBJ whole genome shotgun (WGS) entry which is preliminary data.</text>
</comment>
<evidence type="ECO:0000313" key="8">
    <source>
        <dbReference type="Proteomes" id="UP000092401"/>
    </source>
</evidence>
<dbReference type="PANTHER" id="PTHR44591:SF3">
    <property type="entry name" value="RESPONSE REGULATORY DOMAIN-CONTAINING PROTEIN"/>
    <property type="match status" value="1"/>
</dbReference>
<evidence type="ECO:0000313" key="9">
    <source>
        <dbReference type="Proteomes" id="UP000092403"/>
    </source>
</evidence>
<evidence type="ECO:0000313" key="7">
    <source>
        <dbReference type="Proteomes" id="UP000091929"/>
    </source>
</evidence>
<evidence type="ECO:0000256" key="1">
    <source>
        <dbReference type="ARBA" id="ARBA00022553"/>
    </source>
</evidence>
<evidence type="ECO:0000259" key="3">
    <source>
        <dbReference type="PROSITE" id="PS50110"/>
    </source>
</evidence>
<dbReference type="EMBL" id="LNJC01000007">
    <property type="protein sequence ID" value="KYC50822.1"/>
    <property type="molecule type" value="Genomic_DNA"/>
</dbReference>
<dbReference type="SUPFAM" id="SSF52172">
    <property type="entry name" value="CheY-like"/>
    <property type="match status" value="1"/>
</dbReference>
<reference evidence="7 8" key="1">
    <citation type="journal article" date="2016" name="ISME J.">
        <title>Chasing the elusive Euryarchaeota class WSA2: genomes reveal a uniquely fastidious methyl-reducing methanogen.</title>
        <authorList>
            <person name="Nobu M.K."/>
            <person name="Narihiro T."/>
            <person name="Kuroda K."/>
            <person name="Mei R."/>
            <person name="Liu W.T."/>
        </authorList>
    </citation>
    <scope>NUCLEOTIDE SEQUENCE [LARGE SCALE GENOMIC DNA]</scope>
    <source>
        <strain evidence="4">B03fssc0709_Meth_Bin005</strain>
        <strain evidence="5">B15fssc0709_Meth_Bin003</strain>
        <strain evidence="6">BMIXfssc0709_Meth_Bin006</strain>
    </source>
</reference>
<protein>
    <submittedName>
        <fullName evidence="6">Response regulator FixJ</fullName>
    </submittedName>
</protein>
<sequence>MKPLVDKEYLEKDTSKEELSRELIIFLDLIPGIIHEINNSLTSTMASTELLQKEITKIRKETNENKINLNLINHIEKLSTININNTIKSQNILTAILKEEINRLKDQCSKNNLENSRFDHLDKLLTLNMKSARKIELIVKAFRKIVSFDEEQTLVDVNEVVNTSMIISQKQLKNKYTIKEDFNDLPLVNFDFHKLNYIIICILLKILELTTSGELHFKTYEDEKDVHITIQLIGGEFSKDNLNFKINQNTSDSKIDLASIDRLLQHKNGALDIINTPEKENLDFKNDISGGISFDIKLEKNNLESSNLENNFISKNSNEIFPNEDETNDFYSPVISDEDIKLGSKNVLIVDDNPQTLVSLFLKIKNECLINNVIIAKTAESALEKIEETNFDIVIADYRLPGMDGITFLSKVKERCPSTTRVLITAFSNNDIKEEANNKASVKLLIEKPFGRDCLKDLIHEIA</sequence>
<dbReference type="PROSITE" id="PS50110">
    <property type="entry name" value="RESPONSE_REGULATORY"/>
    <property type="match status" value="1"/>
</dbReference>
<dbReference type="AlphaFoldDB" id="A0A150J0R0"/>
<dbReference type="InterPro" id="IPR001789">
    <property type="entry name" value="Sig_transdc_resp-reg_receiver"/>
</dbReference>
<dbReference type="Proteomes" id="UP000092401">
    <property type="component" value="Unassembled WGS sequence"/>
</dbReference>
<proteinExistence type="predicted"/>
<name>A0A150J0R0_9EURY</name>
<dbReference type="InterPro" id="IPR011006">
    <property type="entry name" value="CheY-like_superfamily"/>
</dbReference>
<dbReference type="Proteomes" id="UP000092403">
    <property type="component" value="Unassembled WGS sequence"/>
</dbReference>
<accession>A0A150ILY4</accession>
<keyword evidence="1 2" id="KW-0597">Phosphoprotein</keyword>
<dbReference type="EMBL" id="LNGE01000008">
    <property type="protein sequence ID" value="KYC45898.1"/>
    <property type="molecule type" value="Genomic_DNA"/>
</dbReference>
<evidence type="ECO:0000313" key="4">
    <source>
        <dbReference type="EMBL" id="KYC45898.1"/>
    </source>
</evidence>
<evidence type="ECO:0000313" key="5">
    <source>
        <dbReference type="EMBL" id="KYC48167.1"/>
    </source>
</evidence>
<dbReference type="Gene3D" id="3.40.50.2300">
    <property type="match status" value="1"/>
</dbReference>
<feature type="domain" description="Response regulatory" evidence="3">
    <location>
        <begin position="346"/>
        <end position="463"/>
    </location>
</feature>
<dbReference type="Pfam" id="PF00072">
    <property type="entry name" value="Response_reg"/>
    <property type="match status" value="1"/>
</dbReference>
<evidence type="ECO:0000313" key="6">
    <source>
        <dbReference type="EMBL" id="KYC50822.1"/>
    </source>
</evidence>
<dbReference type="InterPro" id="IPR050595">
    <property type="entry name" value="Bact_response_regulator"/>
</dbReference>
<dbReference type="EMBL" id="LNGF01000009">
    <property type="protein sequence ID" value="KYC48167.1"/>
    <property type="molecule type" value="Genomic_DNA"/>
</dbReference>
<dbReference type="PANTHER" id="PTHR44591">
    <property type="entry name" value="STRESS RESPONSE REGULATOR PROTEIN 1"/>
    <property type="match status" value="1"/>
</dbReference>
<accession>A0A150J0R0</accession>
<dbReference type="Proteomes" id="UP000091929">
    <property type="component" value="Unassembled WGS sequence"/>
</dbReference>
<feature type="modified residue" description="4-aspartylphosphate" evidence="2">
    <location>
        <position position="397"/>
    </location>
</feature>
<accession>A0A150IT60</accession>
<dbReference type="GO" id="GO:0000160">
    <property type="term" value="P:phosphorelay signal transduction system"/>
    <property type="evidence" value="ECO:0007669"/>
    <property type="project" value="InterPro"/>
</dbReference>
<organism evidence="6 9">
    <name type="scientific">Candidatus Methanofastidiosum methylothiophilum</name>
    <dbReference type="NCBI Taxonomy" id="1705564"/>
    <lineage>
        <taxon>Archaea</taxon>
        <taxon>Methanobacteriati</taxon>
        <taxon>Methanobacteriota</taxon>
        <taxon>Stenosarchaea group</taxon>
        <taxon>Candidatus Methanofastidiosia</taxon>
        <taxon>Candidatus Methanofastidiosales</taxon>
        <taxon>Candidatus Methanofastidiosaceae</taxon>
        <taxon>Candidatus Methanofastidiosum</taxon>
    </lineage>
</organism>
<dbReference type="SMART" id="SM00448">
    <property type="entry name" value="REC"/>
    <property type="match status" value="1"/>
</dbReference>